<protein>
    <submittedName>
        <fullName evidence="2">Uncharacterized protein</fullName>
    </submittedName>
</protein>
<comment type="caution">
    <text evidence="2">The sequence shown here is derived from an EMBL/GenBank/DDBJ whole genome shotgun (WGS) entry which is preliminary data.</text>
</comment>
<keyword evidence="3" id="KW-1185">Reference proteome</keyword>
<sequence>MCILISPTTCWHMITIVVNNKIVAVSINLLIIFSLISYNYSYKSLLNTTNTIQNIITNYLLIYYQTLSKICISIIAFEFLLYNVQRFLCTYILFVSIIMNCDSFNIYKIDKACECIPNIYVLKIFEIIINDIQVVCGLPTSMGSRIVFFGYRTPTVVGDGREIPIPSLYILYYIYLDIITFHQELSVPNTAAGTLFLTSRPTQGVSSQQVGGYFQFFCPSAAQHAILILLLRITEKIPFFQINITQNINKRGSYDLSIVQTIQCYLSSTVENRTFWHHFGVAVSAWEYLSTAGGLLPAYQFFKKRFSFLESVY</sequence>
<name>A0A6G0T7U0_APHGL</name>
<dbReference type="AlphaFoldDB" id="A0A6G0T7U0"/>
<keyword evidence="1" id="KW-1133">Transmembrane helix</keyword>
<proteinExistence type="predicted"/>
<reference evidence="2 3" key="1">
    <citation type="submission" date="2019-08" db="EMBL/GenBank/DDBJ databases">
        <title>The genome of the soybean aphid Biotype 1, its phylome, world population structure and adaptation to the North American continent.</title>
        <authorList>
            <person name="Giordano R."/>
            <person name="Donthu R.K."/>
            <person name="Hernandez A.G."/>
            <person name="Wright C.L."/>
            <person name="Zimin A.V."/>
        </authorList>
    </citation>
    <scope>NUCLEOTIDE SEQUENCE [LARGE SCALE GENOMIC DNA]</scope>
    <source>
        <tissue evidence="2">Whole aphids</tissue>
    </source>
</reference>
<keyword evidence="1" id="KW-0472">Membrane</keyword>
<keyword evidence="1" id="KW-0812">Transmembrane</keyword>
<gene>
    <name evidence="2" type="ORF">AGLY_013011</name>
</gene>
<feature type="transmembrane region" description="Helical" evidence="1">
    <location>
        <begin position="61"/>
        <end position="81"/>
    </location>
</feature>
<dbReference type="Proteomes" id="UP000475862">
    <property type="component" value="Unassembled WGS sequence"/>
</dbReference>
<organism evidence="2 3">
    <name type="scientific">Aphis glycines</name>
    <name type="common">Soybean aphid</name>
    <dbReference type="NCBI Taxonomy" id="307491"/>
    <lineage>
        <taxon>Eukaryota</taxon>
        <taxon>Metazoa</taxon>
        <taxon>Ecdysozoa</taxon>
        <taxon>Arthropoda</taxon>
        <taxon>Hexapoda</taxon>
        <taxon>Insecta</taxon>
        <taxon>Pterygota</taxon>
        <taxon>Neoptera</taxon>
        <taxon>Paraneoptera</taxon>
        <taxon>Hemiptera</taxon>
        <taxon>Sternorrhyncha</taxon>
        <taxon>Aphidomorpha</taxon>
        <taxon>Aphidoidea</taxon>
        <taxon>Aphididae</taxon>
        <taxon>Aphidini</taxon>
        <taxon>Aphis</taxon>
        <taxon>Aphis</taxon>
    </lineage>
</organism>
<evidence type="ECO:0000313" key="2">
    <source>
        <dbReference type="EMBL" id="KAE9527313.1"/>
    </source>
</evidence>
<evidence type="ECO:0000313" key="3">
    <source>
        <dbReference type="Proteomes" id="UP000475862"/>
    </source>
</evidence>
<dbReference type="EMBL" id="VYZN01000053">
    <property type="protein sequence ID" value="KAE9527313.1"/>
    <property type="molecule type" value="Genomic_DNA"/>
</dbReference>
<feature type="transmembrane region" description="Helical" evidence="1">
    <location>
        <begin position="22"/>
        <end position="41"/>
    </location>
</feature>
<evidence type="ECO:0000256" key="1">
    <source>
        <dbReference type="SAM" id="Phobius"/>
    </source>
</evidence>
<accession>A0A6G0T7U0</accession>